<evidence type="ECO:0000313" key="10">
    <source>
        <dbReference type="Proteomes" id="UP000284824"/>
    </source>
</evidence>
<dbReference type="Gene3D" id="3.30.420.40">
    <property type="match status" value="2"/>
</dbReference>
<evidence type="ECO:0000259" key="7">
    <source>
        <dbReference type="Pfam" id="PF00370"/>
    </source>
</evidence>
<accession>A0A438M766</accession>
<dbReference type="OrthoDB" id="9805576at2"/>
<keyword evidence="5" id="KW-0067">ATP-binding</keyword>
<dbReference type="RefSeq" id="WP_127933769.1">
    <property type="nucleotide sequence ID" value="NZ_SAUN01000001.1"/>
</dbReference>
<dbReference type="AlphaFoldDB" id="A0A438M766"/>
<dbReference type="GO" id="GO:0005829">
    <property type="term" value="C:cytosol"/>
    <property type="evidence" value="ECO:0007669"/>
    <property type="project" value="TreeGrafter"/>
</dbReference>
<protein>
    <submittedName>
        <fullName evidence="9">Glycerol kinase</fullName>
    </submittedName>
</protein>
<feature type="compositionally biased region" description="Basic residues" evidence="6">
    <location>
        <begin position="468"/>
        <end position="484"/>
    </location>
</feature>
<dbReference type="Proteomes" id="UP000284824">
    <property type="component" value="Unassembled WGS sequence"/>
</dbReference>
<proteinExistence type="inferred from homology"/>
<evidence type="ECO:0000256" key="3">
    <source>
        <dbReference type="ARBA" id="ARBA00022741"/>
    </source>
</evidence>
<comment type="caution">
    <text evidence="9">The sequence shown here is derived from an EMBL/GenBank/DDBJ whole genome shotgun (WGS) entry which is preliminary data.</text>
</comment>
<keyword evidence="4 9" id="KW-0418">Kinase</keyword>
<dbReference type="GO" id="GO:0005524">
    <property type="term" value="F:ATP binding"/>
    <property type="evidence" value="ECO:0007669"/>
    <property type="project" value="UniProtKB-KW"/>
</dbReference>
<keyword evidence="10" id="KW-1185">Reference proteome</keyword>
<dbReference type="InterPro" id="IPR000577">
    <property type="entry name" value="Carb_kinase_FGGY"/>
</dbReference>
<dbReference type="GO" id="GO:0004370">
    <property type="term" value="F:glycerol kinase activity"/>
    <property type="evidence" value="ECO:0007669"/>
    <property type="project" value="TreeGrafter"/>
</dbReference>
<evidence type="ECO:0000256" key="2">
    <source>
        <dbReference type="ARBA" id="ARBA00022679"/>
    </source>
</evidence>
<dbReference type="CDD" id="cd07769">
    <property type="entry name" value="ASKHA_NBD_FGGY_GK"/>
    <property type="match status" value="1"/>
</dbReference>
<evidence type="ECO:0000256" key="6">
    <source>
        <dbReference type="SAM" id="MobiDB-lite"/>
    </source>
</evidence>
<feature type="region of interest" description="Disordered" evidence="6">
    <location>
        <begin position="453"/>
        <end position="484"/>
    </location>
</feature>
<feature type="compositionally biased region" description="Basic and acidic residues" evidence="6">
    <location>
        <begin position="453"/>
        <end position="467"/>
    </location>
</feature>
<evidence type="ECO:0000259" key="8">
    <source>
        <dbReference type="Pfam" id="PF02782"/>
    </source>
</evidence>
<dbReference type="EMBL" id="SAUN01000001">
    <property type="protein sequence ID" value="RVX41538.1"/>
    <property type="molecule type" value="Genomic_DNA"/>
</dbReference>
<dbReference type="GO" id="GO:0019563">
    <property type="term" value="P:glycerol catabolic process"/>
    <property type="evidence" value="ECO:0007669"/>
    <property type="project" value="TreeGrafter"/>
</dbReference>
<dbReference type="PANTHER" id="PTHR10196:SF69">
    <property type="entry name" value="GLYCEROL KINASE"/>
    <property type="match status" value="1"/>
</dbReference>
<sequence>MANPLILAIDQGTSSTKALLVDENGHVVSRAVAPVTEAQPRPGWVEQSAEELWQSVRQAVAVCVNPALADRVAGVGFSNQRESLVLWERRTGEPLGPLLSWQDQRTAARCHELAATGAAELVRAVTGMPLDPMFSALKARWLLDAYDPDRRRSRAGQLCLGTVDSWLLSRFGGEHVIEVGNASRTQLLDIGTRQWDSRLLELFGVPLEVLPRVVPSCGAFPAVRDLAPLPDGVPVLAVMGDSHAAMFAHAGWRPGVVKATYGTGSSVMAIGDGGRTTGLCRSIAWDIDAPMMCVEGNIRATGRTIAWLSELLGVPAEILLAEAEDADPGGVHFVPAFGGLGAPWWDPDATPVVTGLTLGTRRAELVAAALEAVAFQIEDVVAAADEAVGHVRVLMADGGLTRSTRLMRLQADLSGRVVARSGEHDLSALGVADATGLAAKLWTLDQLEQRPRPADRFEPTLDETERAARKHAWHAAVRRSRPPD</sequence>
<feature type="domain" description="Carbohydrate kinase FGGY C-terminal" evidence="8">
    <location>
        <begin position="258"/>
        <end position="436"/>
    </location>
</feature>
<gene>
    <name evidence="9" type="ORF">EDD27_4084</name>
</gene>
<dbReference type="InterPro" id="IPR018485">
    <property type="entry name" value="FGGY_C"/>
</dbReference>
<feature type="domain" description="Carbohydrate kinase FGGY N-terminal" evidence="7">
    <location>
        <begin position="6"/>
        <end position="247"/>
    </location>
</feature>
<dbReference type="Pfam" id="PF00370">
    <property type="entry name" value="FGGY_N"/>
    <property type="match status" value="1"/>
</dbReference>
<dbReference type="Pfam" id="PF02782">
    <property type="entry name" value="FGGY_C"/>
    <property type="match status" value="1"/>
</dbReference>
<evidence type="ECO:0000256" key="5">
    <source>
        <dbReference type="ARBA" id="ARBA00022840"/>
    </source>
</evidence>
<evidence type="ECO:0000256" key="4">
    <source>
        <dbReference type="ARBA" id="ARBA00022777"/>
    </source>
</evidence>
<dbReference type="PIRSF" id="PIRSF000538">
    <property type="entry name" value="GlpK"/>
    <property type="match status" value="1"/>
</dbReference>
<name>A0A438M766_9ACTN</name>
<dbReference type="InterPro" id="IPR018484">
    <property type="entry name" value="FGGY_N"/>
</dbReference>
<evidence type="ECO:0000313" key="9">
    <source>
        <dbReference type="EMBL" id="RVX41538.1"/>
    </source>
</evidence>
<organism evidence="9 10">
    <name type="scientific">Nonomuraea polychroma</name>
    <dbReference type="NCBI Taxonomy" id="46176"/>
    <lineage>
        <taxon>Bacteria</taxon>
        <taxon>Bacillati</taxon>
        <taxon>Actinomycetota</taxon>
        <taxon>Actinomycetes</taxon>
        <taxon>Streptosporangiales</taxon>
        <taxon>Streptosporangiaceae</taxon>
        <taxon>Nonomuraea</taxon>
    </lineage>
</organism>
<dbReference type="PANTHER" id="PTHR10196">
    <property type="entry name" value="SUGAR KINASE"/>
    <property type="match status" value="1"/>
</dbReference>
<comment type="similarity">
    <text evidence="1">Belongs to the FGGY kinase family.</text>
</comment>
<reference evidence="9 10" key="1">
    <citation type="submission" date="2019-01" db="EMBL/GenBank/DDBJ databases">
        <title>Sequencing the genomes of 1000 actinobacteria strains.</title>
        <authorList>
            <person name="Klenk H.-P."/>
        </authorList>
    </citation>
    <scope>NUCLEOTIDE SEQUENCE [LARGE SCALE GENOMIC DNA]</scope>
    <source>
        <strain evidence="9 10">DSM 43925</strain>
    </source>
</reference>
<dbReference type="InterPro" id="IPR043129">
    <property type="entry name" value="ATPase_NBD"/>
</dbReference>
<keyword evidence="2" id="KW-0808">Transferase</keyword>
<keyword evidence="3" id="KW-0547">Nucleotide-binding</keyword>
<evidence type="ECO:0000256" key="1">
    <source>
        <dbReference type="ARBA" id="ARBA00009156"/>
    </source>
</evidence>
<dbReference type="SUPFAM" id="SSF53067">
    <property type="entry name" value="Actin-like ATPase domain"/>
    <property type="match status" value="2"/>
</dbReference>